<protein>
    <submittedName>
        <fullName evidence="1">Uncharacterized protein</fullName>
    </submittedName>
</protein>
<gene>
    <name evidence="1" type="ORF">GCM10009655_14150</name>
</gene>
<sequence>MSELSGDTFDEFLDNVDAVALSADDEIVRDRMLKFIDDLPPNYLLTSGAGLESLVDLNNDVSRACDAAGAPIATLNVGS</sequence>
<keyword evidence="2" id="KW-1185">Reference proteome</keyword>
<evidence type="ECO:0000313" key="2">
    <source>
        <dbReference type="Proteomes" id="UP001500943"/>
    </source>
</evidence>
<evidence type="ECO:0000313" key="1">
    <source>
        <dbReference type="EMBL" id="GAA1215997.1"/>
    </source>
</evidence>
<name>A0ABN1VLG2_9MICO</name>
<reference evidence="1 2" key="1">
    <citation type="journal article" date="2019" name="Int. J. Syst. Evol. Microbiol.">
        <title>The Global Catalogue of Microorganisms (GCM) 10K type strain sequencing project: providing services to taxonomists for standard genome sequencing and annotation.</title>
        <authorList>
            <consortium name="The Broad Institute Genomics Platform"/>
            <consortium name="The Broad Institute Genome Sequencing Center for Infectious Disease"/>
            <person name="Wu L."/>
            <person name="Ma J."/>
        </authorList>
    </citation>
    <scope>NUCLEOTIDE SEQUENCE [LARGE SCALE GENOMIC DNA]</scope>
    <source>
        <strain evidence="1 2">JCM 12762</strain>
    </source>
</reference>
<accession>A0ABN1VLG2</accession>
<comment type="caution">
    <text evidence="1">The sequence shown here is derived from an EMBL/GenBank/DDBJ whole genome shotgun (WGS) entry which is preliminary data.</text>
</comment>
<proteinExistence type="predicted"/>
<organism evidence="1 2">
    <name type="scientific">Rhodoglobus aureus</name>
    <dbReference type="NCBI Taxonomy" id="191497"/>
    <lineage>
        <taxon>Bacteria</taxon>
        <taxon>Bacillati</taxon>
        <taxon>Actinomycetota</taxon>
        <taxon>Actinomycetes</taxon>
        <taxon>Micrococcales</taxon>
        <taxon>Microbacteriaceae</taxon>
        <taxon>Rhodoglobus</taxon>
    </lineage>
</organism>
<dbReference type="EMBL" id="BAAAKW010000026">
    <property type="protein sequence ID" value="GAA1215997.1"/>
    <property type="molecule type" value="Genomic_DNA"/>
</dbReference>
<dbReference type="Proteomes" id="UP001500943">
    <property type="component" value="Unassembled WGS sequence"/>
</dbReference>